<sequence length="345" mass="38257">MFAKTQENIDRIRTFTPVDEDLAQIPADIARVAIETREQFGLGVDSYRCQLWCDPDGIDVFADIAYAQPTGDTIAHIKAHSLDIYLPHDALLRGGATLPVIVDIHGGGFVYGYKDLNRNFGTHVASYGVAVVSLGYRLAPTTDFMGQLQDIFTALQWLQAHAHEYPIDLRNLFITGDSAGATLALYTAAALNSTVVGEQLHCPIQDLPVRGTIFQSGLFELEPFTRGSSTTDTLPYIAQMGGTFFTSFAEQTTEELQSMQGLVQYAQLPPSVVITSSDDFLETQSLLFAAAMRQRGNYCEIYDVVPTKGKTLGHVFPVGQVWLEESQQVFEIMQRFVFDHSQYYL</sequence>
<dbReference type="EMBL" id="BMDH01000001">
    <property type="protein sequence ID" value="GGI12848.1"/>
    <property type="molecule type" value="Genomic_DNA"/>
</dbReference>
<dbReference type="Gene3D" id="3.40.50.1820">
    <property type="entry name" value="alpha/beta hydrolase"/>
    <property type="match status" value="1"/>
</dbReference>
<keyword evidence="1" id="KW-0378">Hydrolase</keyword>
<dbReference type="PANTHER" id="PTHR48081">
    <property type="entry name" value="AB HYDROLASE SUPERFAMILY PROTEIN C4A8.06C"/>
    <property type="match status" value="1"/>
</dbReference>
<feature type="domain" description="Alpha/beta hydrolase fold-3" evidence="2">
    <location>
        <begin position="101"/>
        <end position="302"/>
    </location>
</feature>
<dbReference type="Pfam" id="PF07859">
    <property type="entry name" value="Abhydrolase_3"/>
    <property type="match status" value="1"/>
</dbReference>
<evidence type="ECO:0000313" key="3">
    <source>
        <dbReference type="EMBL" id="GGI12848.1"/>
    </source>
</evidence>
<evidence type="ECO:0000259" key="2">
    <source>
        <dbReference type="Pfam" id="PF07859"/>
    </source>
</evidence>
<accession>A0A8J3AGE8</accession>
<dbReference type="RefSeq" id="WP_188354479.1">
    <property type="nucleotide sequence ID" value="NZ_BMDH01000001.1"/>
</dbReference>
<organism evidence="3 4">
    <name type="scientific">Galliscardovia ingluviei</name>
    <dbReference type="NCBI Taxonomy" id="1769422"/>
    <lineage>
        <taxon>Bacteria</taxon>
        <taxon>Bacillati</taxon>
        <taxon>Actinomycetota</taxon>
        <taxon>Actinomycetes</taxon>
        <taxon>Bifidobacteriales</taxon>
        <taxon>Bifidobacteriaceae</taxon>
        <taxon>Galliscardovia</taxon>
    </lineage>
</organism>
<dbReference type="InterPro" id="IPR050300">
    <property type="entry name" value="GDXG_lipolytic_enzyme"/>
</dbReference>
<keyword evidence="4" id="KW-1185">Reference proteome</keyword>
<proteinExistence type="predicted"/>
<gene>
    <name evidence="3" type="ORF">GCM10007377_03010</name>
</gene>
<name>A0A8J3AGE8_9BIFI</name>
<comment type="caution">
    <text evidence="3">The sequence shown here is derived from an EMBL/GenBank/DDBJ whole genome shotgun (WGS) entry which is preliminary data.</text>
</comment>
<dbReference type="InterPro" id="IPR013094">
    <property type="entry name" value="AB_hydrolase_3"/>
</dbReference>
<reference evidence="3" key="1">
    <citation type="journal article" date="2014" name="Int. J. Syst. Evol. Microbiol.">
        <title>Complete genome sequence of Corynebacterium casei LMG S-19264T (=DSM 44701T), isolated from a smear-ripened cheese.</title>
        <authorList>
            <consortium name="US DOE Joint Genome Institute (JGI-PGF)"/>
            <person name="Walter F."/>
            <person name="Albersmeier A."/>
            <person name="Kalinowski J."/>
            <person name="Ruckert C."/>
        </authorList>
    </citation>
    <scope>NUCLEOTIDE SEQUENCE</scope>
    <source>
        <strain evidence="3">CCM 8606</strain>
    </source>
</reference>
<protein>
    <recommendedName>
        <fullName evidence="2">Alpha/beta hydrolase fold-3 domain-containing protein</fullName>
    </recommendedName>
</protein>
<dbReference type="InterPro" id="IPR029058">
    <property type="entry name" value="AB_hydrolase_fold"/>
</dbReference>
<dbReference type="GO" id="GO:0016787">
    <property type="term" value="F:hydrolase activity"/>
    <property type="evidence" value="ECO:0007669"/>
    <property type="project" value="UniProtKB-KW"/>
</dbReference>
<reference evidence="3" key="2">
    <citation type="submission" date="2020-09" db="EMBL/GenBank/DDBJ databases">
        <authorList>
            <person name="Sun Q."/>
            <person name="Sedlacek I."/>
        </authorList>
    </citation>
    <scope>NUCLEOTIDE SEQUENCE</scope>
    <source>
        <strain evidence="3">CCM 8606</strain>
    </source>
</reference>
<evidence type="ECO:0000256" key="1">
    <source>
        <dbReference type="ARBA" id="ARBA00022801"/>
    </source>
</evidence>
<dbReference type="AlphaFoldDB" id="A0A8J3AGE8"/>
<dbReference type="SUPFAM" id="SSF53474">
    <property type="entry name" value="alpha/beta-Hydrolases"/>
    <property type="match status" value="1"/>
</dbReference>
<evidence type="ECO:0000313" key="4">
    <source>
        <dbReference type="Proteomes" id="UP000619536"/>
    </source>
</evidence>
<dbReference type="Proteomes" id="UP000619536">
    <property type="component" value="Unassembled WGS sequence"/>
</dbReference>